<dbReference type="CDD" id="cd00293">
    <property type="entry name" value="USP-like"/>
    <property type="match status" value="1"/>
</dbReference>
<evidence type="ECO:0000313" key="4">
    <source>
        <dbReference type="Proteomes" id="UP000253141"/>
    </source>
</evidence>
<feature type="domain" description="UspA" evidence="2">
    <location>
        <begin position="6"/>
        <end position="147"/>
    </location>
</feature>
<dbReference type="Proteomes" id="UP000253141">
    <property type="component" value="Unassembled WGS sequence"/>
</dbReference>
<comment type="caution">
    <text evidence="3">The sequence shown here is derived from an EMBL/GenBank/DDBJ whole genome shotgun (WGS) entry which is preliminary data.</text>
</comment>
<dbReference type="Pfam" id="PF00582">
    <property type="entry name" value="Usp"/>
    <property type="match status" value="1"/>
</dbReference>
<keyword evidence="4" id="KW-1185">Reference proteome</keyword>
<name>A0A369HZZ3_9BACT</name>
<comment type="similarity">
    <text evidence="1">Belongs to the universal stress protein A family.</text>
</comment>
<dbReference type="InterPro" id="IPR006016">
    <property type="entry name" value="UspA"/>
</dbReference>
<accession>A0A369HZZ3</accession>
<proteinExistence type="inferred from homology"/>
<dbReference type="PANTHER" id="PTHR46268:SF6">
    <property type="entry name" value="UNIVERSAL STRESS PROTEIN UP12"/>
    <property type="match status" value="1"/>
</dbReference>
<sequence>MESTLIKKITVPVDYSETSRNALALALEMSRQHKASLHLLYVVEQYQCISISENGLIIDFSKESIKTAELKRLQKLATEVIDSQTAYMVECRISNDVSTAIVEAAFEHESDLIVMGTQATSGIVSHFVGSVAYDVVKTAPCPVLTVPNHRAWTVFKKILFPVRPVATALEKYDFAKEMIRHNKAELTVLGLYSEDAPQLSDALTDMLSNLEIQLKYDRIRAGIELADTEEAAELVLFKSRQFEADLIIITVDGDETRGSFFESPYTQQMINQSKVPILSIRPAPFRVAQVQSIGTIPAFSVVA</sequence>
<protein>
    <submittedName>
        <fullName evidence="3">Universal stress protein</fullName>
    </submittedName>
</protein>
<evidence type="ECO:0000259" key="2">
    <source>
        <dbReference type="Pfam" id="PF00582"/>
    </source>
</evidence>
<dbReference type="SUPFAM" id="SSF52402">
    <property type="entry name" value="Adenine nucleotide alpha hydrolases-like"/>
    <property type="match status" value="2"/>
</dbReference>
<evidence type="ECO:0000313" key="3">
    <source>
        <dbReference type="EMBL" id="RDB02332.1"/>
    </source>
</evidence>
<dbReference type="OrthoDB" id="9788959at2"/>
<dbReference type="PANTHER" id="PTHR46268">
    <property type="entry name" value="STRESS RESPONSE PROTEIN NHAX"/>
    <property type="match status" value="1"/>
</dbReference>
<reference evidence="3 4" key="1">
    <citation type="submission" date="2018-07" db="EMBL/GenBank/DDBJ databases">
        <title>Genome analysis of Runella aurantiaca.</title>
        <authorList>
            <person name="Yang X."/>
        </authorList>
    </citation>
    <scope>NUCLEOTIDE SEQUENCE [LARGE SCALE GENOMIC DNA]</scope>
    <source>
        <strain evidence="3 4">YX9</strain>
    </source>
</reference>
<dbReference type="EMBL" id="QPIW01000047">
    <property type="protein sequence ID" value="RDB02332.1"/>
    <property type="molecule type" value="Genomic_DNA"/>
</dbReference>
<dbReference type="InterPro" id="IPR014729">
    <property type="entry name" value="Rossmann-like_a/b/a_fold"/>
</dbReference>
<gene>
    <name evidence="3" type="ORF">DVG78_29340</name>
</gene>
<dbReference type="PRINTS" id="PR01438">
    <property type="entry name" value="UNVRSLSTRESS"/>
</dbReference>
<dbReference type="InterPro" id="IPR006015">
    <property type="entry name" value="Universal_stress_UspA"/>
</dbReference>
<dbReference type="AlphaFoldDB" id="A0A369HZZ3"/>
<dbReference type="RefSeq" id="WP_114464566.1">
    <property type="nucleotide sequence ID" value="NZ_QPIW01000047.1"/>
</dbReference>
<evidence type="ECO:0000256" key="1">
    <source>
        <dbReference type="ARBA" id="ARBA00008791"/>
    </source>
</evidence>
<organism evidence="3 4">
    <name type="scientific">Runella aurantiaca</name>
    <dbReference type="NCBI Taxonomy" id="2282308"/>
    <lineage>
        <taxon>Bacteria</taxon>
        <taxon>Pseudomonadati</taxon>
        <taxon>Bacteroidota</taxon>
        <taxon>Cytophagia</taxon>
        <taxon>Cytophagales</taxon>
        <taxon>Spirosomataceae</taxon>
        <taxon>Runella</taxon>
    </lineage>
</organism>
<dbReference type="Gene3D" id="3.40.50.620">
    <property type="entry name" value="HUPs"/>
    <property type="match status" value="2"/>
</dbReference>